<evidence type="ECO:0000256" key="1">
    <source>
        <dbReference type="SAM" id="MobiDB-lite"/>
    </source>
</evidence>
<name>A0A6B9GEM6_PANCY</name>
<dbReference type="Proteomes" id="UP000502005">
    <property type="component" value="Plasmid pNE1A"/>
</dbReference>
<gene>
    <name evidence="2" type="ORF">CUN67_21980</name>
</gene>
<evidence type="ECO:0000313" key="3">
    <source>
        <dbReference type="Proteomes" id="UP000502005"/>
    </source>
</evidence>
<dbReference type="RefSeq" id="WP_208717552.1">
    <property type="nucleotide sequence ID" value="NZ_CP024769.1"/>
</dbReference>
<proteinExistence type="predicted"/>
<geneLocation type="plasmid" evidence="3">
    <name>pne1a</name>
</geneLocation>
<sequence>MLSVNGSAGIPPARVHSDPQPQHNPLSVTRISNSQDSITSLPSSAIGPGSLHHLLSQENTSHETIIQKINDEFAANPDMPAAVLTSMLAGFSGCNDVQRAHFNALLTLLDNGINRHDKKVMTLAENICRAFEKDAPDMKDGNSVKLLSTLITDRFSSKLEKFPLTKATIKINKPNLMKTNYQRQDRTSRIDEALKEIHPGIHSWEITPHKLKYKNGLNIETYHFKNEQGKFFEATLIGNQGEITSDKINNFKEVIKGLYPDNQTVSVVEKNLVDEKGEHQTHVMILCDRTNTVTLDQWMGEEDKKITPWTLDDAALAYENKKKKFIAILDTLDKFHQDLAPLKKAEKFRFDSYGYLNPETILFENHGSSVSLDPAPLFVRGILNHKLLHNNDNNAQRKIANTTPFFSRALIAGSDVQRISTDLYSMAFVWEKMFNQDLQRYQNGPFIKTLSACLQEVSNRQTAQQVKQNFLQTAFKTEFKTEEAEKAEKELEKLCKGRPGEKQLIAHVRNCLENSNQRQASPEIILETAAMLLALPDTRFEIAAKDWS</sequence>
<dbReference type="EMBL" id="CP024769">
    <property type="protein sequence ID" value="QGY31655.1"/>
    <property type="molecule type" value="Genomic_DNA"/>
</dbReference>
<protein>
    <submittedName>
        <fullName evidence="2">Uncharacterized protein</fullName>
    </submittedName>
</protein>
<feature type="region of interest" description="Disordered" evidence="1">
    <location>
        <begin position="1"/>
        <end position="28"/>
    </location>
</feature>
<evidence type="ECO:0000313" key="2">
    <source>
        <dbReference type="EMBL" id="QGY31655.1"/>
    </source>
</evidence>
<dbReference type="AlphaFoldDB" id="A0A6B9GEM6"/>
<feature type="compositionally biased region" description="Polar residues" evidence="1">
    <location>
        <begin position="19"/>
        <end position="28"/>
    </location>
</feature>
<organism evidence="2 3">
    <name type="scientific">Pantoea cypripedii</name>
    <name type="common">Pectobacterium cypripedii</name>
    <name type="synonym">Erwinia cypripedii</name>
    <dbReference type="NCBI Taxonomy" id="55209"/>
    <lineage>
        <taxon>Bacteria</taxon>
        <taxon>Pseudomonadati</taxon>
        <taxon>Pseudomonadota</taxon>
        <taxon>Gammaproteobacteria</taxon>
        <taxon>Enterobacterales</taxon>
        <taxon>Erwiniaceae</taxon>
        <taxon>Pantoea</taxon>
    </lineage>
</organism>
<accession>A0A6B9GEM6</accession>
<reference evidence="2 3" key="1">
    <citation type="submission" date="2017-11" db="EMBL/GenBank/DDBJ databases">
        <title>Genome sequence of Pantoea cypripedii NE1.</title>
        <authorList>
            <person name="Nascimento F.X."/>
        </authorList>
    </citation>
    <scope>NUCLEOTIDE SEQUENCE [LARGE SCALE GENOMIC DNA]</scope>
    <source>
        <strain evidence="2 3">NE1</strain>
        <plasmid evidence="3">pne1a</plasmid>
    </source>
</reference>
<keyword evidence="2" id="KW-0614">Plasmid</keyword>